<evidence type="ECO:0000256" key="1">
    <source>
        <dbReference type="SAM" id="MobiDB-lite"/>
    </source>
</evidence>
<dbReference type="GeneID" id="27898393"/>
<dbReference type="RefSeq" id="XP_016761519.1">
    <property type="nucleotide sequence ID" value="XM_016901256.1"/>
</dbReference>
<dbReference type="HOGENOM" id="CLU_1107694_0_0_1"/>
<feature type="compositionally biased region" description="Acidic residues" evidence="1">
    <location>
        <begin position="229"/>
        <end position="241"/>
    </location>
</feature>
<organism evidence="2 3">
    <name type="scientific">Sphaerulina musiva (strain SO2202)</name>
    <name type="common">Poplar stem canker fungus</name>
    <name type="synonym">Septoria musiva</name>
    <dbReference type="NCBI Taxonomy" id="692275"/>
    <lineage>
        <taxon>Eukaryota</taxon>
        <taxon>Fungi</taxon>
        <taxon>Dikarya</taxon>
        <taxon>Ascomycota</taxon>
        <taxon>Pezizomycotina</taxon>
        <taxon>Dothideomycetes</taxon>
        <taxon>Dothideomycetidae</taxon>
        <taxon>Mycosphaerellales</taxon>
        <taxon>Mycosphaerellaceae</taxon>
        <taxon>Sphaerulina</taxon>
    </lineage>
</organism>
<sequence length="251" mass="27037">MQDHASSDSNVDATGAVQPLNIPPSRARRTLAARLAQRNQDKPSNDDPDAADASALEVASDLPEEPWELSNMAQAQDPEGLQITGLRTVSGASHLSRGSRSKFSGLFSSSDDSDNDDDDDDDDDDDNDDSSLDEDEAGRDHTLTREGGEYEDESPSAPRRRRSIRRPNTTEAAVRRPLDDGDTSSSSEDLEISDLPDDLPDSLERKLVLEAAAQGGPFADPPSGFGDGGIDDDDDSSEDELVEIRSVRRPS</sequence>
<gene>
    <name evidence="2" type="ORF">SEPMUDRAFT_116438</name>
</gene>
<keyword evidence="3" id="KW-1185">Reference proteome</keyword>
<name>M3CHZ9_SPHMS</name>
<feature type="compositionally biased region" description="Acidic residues" evidence="1">
    <location>
        <begin position="188"/>
        <end position="201"/>
    </location>
</feature>
<feature type="compositionally biased region" description="Polar residues" evidence="1">
    <location>
        <begin position="85"/>
        <end position="102"/>
    </location>
</feature>
<feature type="compositionally biased region" description="Acidic residues" evidence="1">
    <location>
        <begin position="111"/>
        <end position="137"/>
    </location>
</feature>
<dbReference type="OrthoDB" id="10620354at2759"/>
<dbReference type="EMBL" id="KB456263">
    <property type="protein sequence ID" value="EMF13398.1"/>
    <property type="molecule type" value="Genomic_DNA"/>
</dbReference>
<evidence type="ECO:0000313" key="2">
    <source>
        <dbReference type="EMBL" id="EMF13398.1"/>
    </source>
</evidence>
<reference evidence="2 3" key="1">
    <citation type="journal article" date="2012" name="PLoS Pathog.">
        <title>Diverse lifestyles and strategies of plant pathogenesis encoded in the genomes of eighteen Dothideomycetes fungi.</title>
        <authorList>
            <person name="Ohm R.A."/>
            <person name="Feau N."/>
            <person name="Henrissat B."/>
            <person name="Schoch C.L."/>
            <person name="Horwitz B.A."/>
            <person name="Barry K.W."/>
            <person name="Condon B.J."/>
            <person name="Copeland A.C."/>
            <person name="Dhillon B."/>
            <person name="Glaser F."/>
            <person name="Hesse C.N."/>
            <person name="Kosti I."/>
            <person name="LaButti K."/>
            <person name="Lindquist E.A."/>
            <person name="Lucas S."/>
            <person name="Salamov A.A."/>
            <person name="Bradshaw R.E."/>
            <person name="Ciuffetti L."/>
            <person name="Hamelin R.C."/>
            <person name="Kema G.H.J."/>
            <person name="Lawrence C."/>
            <person name="Scott J.A."/>
            <person name="Spatafora J.W."/>
            <person name="Turgeon B.G."/>
            <person name="de Wit P.J.G.M."/>
            <person name="Zhong S."/>
            <person name="Goodwin S.B."/>
            <person name="Grigoriev I.V."/>
        </authorList>
    </citation>
    <scope>NUCLEOTIDE SEQUENCE [LARGE SCALE GENOMIC DNA]</scope>
    <source>
        <strain evidence="2 3">SO2202</strain>
    </source>
</reference>
<dbReference type="AlphaFoldDB" id="M3CHZ9"/>
<protein>
    <submittedName>
        <fullName evidence="2">Uncharacterized protein</fullName>
    </submittedName>
</protein>
<feature type="region of interest" description="Disordered" evidence="1">
    <location>
        <begin position="1"/>
        <end position="251"/>
    </location>
</feature>
<dbReference type="Proteomes" id="UP000016931">
    <property type="component" value="Unassembled WGS sequence"/>
</dbReference>
<dbReference type="STRING" id="692275.M3CHZ9"/>
<evidence type="ECO:0000313" key="3">
    <source>
        <dbReference type="Proteomes" id="UP000016931"/>
    </source>
</evidence>
<accession>M3CHZ9</accession>
<feature type="compositionally biased region" description="Basic and acidic residues" evidence="1">
    <location>
        <begin position="138"/>
        <end position="148"/>
    </location>
</feature>
<feature type="compositionally biased region" description="Basic and acidic residues" evidence="1">
    <location>
        <begin position="242"/>
        <end position="251"/>
    </location>
</feature>
<proteinExistence type="predicted"/>